<feature type="compositionally biased region" description="Low complexity" evidence="2">
    <location>
        <begin position="393"/>
        <end position="406"/>
    </location>
</feature>
<dbReference type="GO" id="GO:0005886">
    <property type="term" value="C:plasma membrane"/>
    <property type="evidence" value="ECO:0007669"/>
    <property type="project" value="TreeGrafter"/>
</dbReference>
<dbReference type="GO" id="GO:0016485">
    <property type="term" value="P:protein processing"/>
    <property type="evidence" value="ECO:0007669"/>
    <property type="project" value="TreeGrafter"/>
</dbReference>
<evidence type="ECO:0000313" key="5">
    <source>
        <dbReference type="Proteomes" id="UP000821853"/>
    </source>
</evidence>
<feature type="compositionally biased region" description="Basic and acidic residues" evidence="2">
    <location>
        <begin position="62"/>
        <end position="78"/>
    </location>
</feature>
<accession>A0A9J6G6G3</accession>
<dbReference type="EMBL" id="JABSTR010000005">
    <property type="protein sequence ID" value="KAH9370120.1"/>
    <property type="molecule type" value="Genomic_DNA"/>
</dbReference>
<dbReference type="PROSITE" id="PS51885">
    <property type="entry name" value="NEPRILYSIN"/>
    <property type="match status" value="1"/>
</dbReference>
<dbReference type="InterPro" id="IPR024079">
    <property type="entry name" value="MetalloPept_cat_dom_sf"/>
</dbReference>
<dbReference type="InterPro" id="IPR042089">
    <property type="entry name" value="Peptidase_M13_dom_2"/>
</dbReference>
<evidence type="ECO:0000259" key="3">
    <source>
        <dbReference type="Pfam" id="PF05649"/>
    </source>
</evidence>
<evidence type="ECO:0000256" key="2">
    <source>
        <dbReference type="SAM" id="MobiDB-lite"/>
    </source>
</evidence>
<gene>
    <name evidence="4" type="ORF">HPB48_015125</name>
</gene>
<comment type="caution">
    <text evidence="4">The sequence shown here is derived from an EMBL/GenBank/DDBJ whole genome shotgun (WGS) entry which is preliminary data.</text>
</comment>
<dbReference type="VEuPathDB" id="VectorBase:HLOH_044421"/>
<comment type="similarity">
    <text evidence="1">Belongs to the peptidase M13 family.</text>
</comment>
<feature type="domain" description="Peptidase M13 N-terminal" evidence="3">
    <location>
        <begin position="533"/>
        <end position="889"/>
    </location>
</feature>
<keyword evidence="5" id="KW-1185">Reference proteome</keyword>
<organism evidence="4 5">
    <name type="scientific">Haemaphysalis longicornis</name>
    <name type="common">Bush tick</name>
    <dbReference type="NCBI Taxonomy" id="44386"/>
    <lineage>
        <taxon>Eukaryota</taxon>
        <taxon>Metazoa</taxon>
        <taxon>Ecdysozoa</taxon>
        <taxon>Arthropoda</taxon>
        <taxon>Chelicerata</taxon>
        <taxon>Arachnida</taxon>
        <taxon>Acari</taxon>
        <taxon>Parasitiformes</taxon>
        <taxon>Ixodida</taxon>
        <taxon>Ixodoidea</taxon>
        <taxon>Ixodidae</taxon>
        <taxon>Haemaphysalinae</taxon>
        <taxon>Haemaphysalis</taxon>
    </lineage>
</organism>
<dbReference type="OrthoDB" id="6492357at2759"/>
<evidence type="ECO:0000256" key="1">
    <source>
        <dbReference type="ARBA" id="ARBA00007357"/>
    </source>
</evidence>
<feature type="compositionally biased region" description="Low complexity" evidence="2">
    <location>
        <begin position="1"/>
        <end position="17"/>
    </location>
</feature>
<proteinExistence type="inferred from homology"/>
<feature type="region of interest" description="Disordered" evidence="2">
    <location>
        <begin position="353"/>
        <end position="411"/>
    </location>
</feature>
<dbReference type="PANTHER" id="PTHR11733:SF241">
    <property type="entry name" value="GH26575P-RELATED"/>
    <property type="match status" value="1"/>
</dbReference>
<dbReference type="PANTHER" id="PTHR11733">
    <property type="entry name" value="ZINC METALLOPROTEASE FAMILY M13 NEPRILYSIN-RELATED"/>
    <property type="match status" value="1"/>
</dbReference>
<dbReference type="InterPro" id="IPR000718">
    <property type="entry name" value="Peptidase_M13"/>
</dbReference>
<dbReference type="Gene3D" id="1.10.1380.10">
    <property type="entry name" value="Neutral endopeptidase , domain2"/>
    <property type="match status" value="1"/>
</dbReference>
<name>A0A9J6G6G3_HAELO</name>
<dbReference type="InterPro" id="IPR008753">
    <property type="entry name" value="Peptidase_M13_N"/>
</dbReference>
<feature type="region of interest" description="Disordered" evidence="2">
    <location>
        <begin position="1"/>
        <end position="122"/>
    </location>
</feature>
<sequence>MSTTTLSSSSESRSCISKKNQPRPPRKPALAKTKRPSRSAEDTYDVVEVEKPPPSPPRKLRKPEDQRPLDVAGHRQDIRLSPSPSPPRVPRRTLFGNQPATKTNTPLDLKRTATPPAFRSKPSTNLAIGQVLTPSALSTSSSSCHSDSTRIVPYIPTKAHATTDLKRRPSATETLSSSSVATFNTRALTACLDTGEVSTRTASGVGDAQQKGESYTDTTVTKRHRCSATETRGSPSVECLRPTKKIPSTAKRTAEAYSAIASNDADSFSGNELETPFREEDATSYTGATRDIDSDRFAGPQNIASCKIPSKREKNARRNTPFTALYRGSNAEKSMRRCLKDQSCFKRPFQIQRTRKVQAPQRAAHDSSCSDKRNVKANDDRRTSRNVNRRSCVRSSVRSDDSATTSIRKTRDEAAWSDARKAVKTSYISKTWKRSEPETLPVDEHGSMLSELREDHEIRQQALSVLRKECLLYPLAVSLLLCSLLMCAFVLAPVHPGISFNANVPTYPICVSPSCLQNALYLDGILSWKNIDPCDDFYTFVCGRWTSQLNLTPTNYSISFDDDYSASFERQVYSILRAESAESSYIVPVKTLYEKCVDIERTEAEGWNPLLELLFEVSLAGFPLTPPIRSSISVWETAGKLLRKTGANALLTVNVASHPTNIGPQDFLSVGPAERLTASDGVDAREANRMYTAAVFSAIKVLNKAYLPQAHAFSVVRFASELEKLGEQVGNGAALAELRVLTTSPPLREFFGGLLRGPNLVAFGHPSSHILVQFPAVVNRTIELVEQTEAHTVMNYLGVRLMMETSPFLPRTEFTDIGSTLLYARRRQNVPQWQLCIRAVEKALFPSLLASLLTDLNLKTKIATFADVITDIFEALLRVIDSSPYFDAASAGVIRDLLSGTPFRIIAPDWLSDTRLVEHYVTNIPLPAANQSGLESYANSHEYTFLASIARPSSQRWTRSALSTDCWHELDPPTIYVPALVFNVTHAHVPISDAQQSLRIGPRLIKCIFDLVFEVTYAPSSSGEPRLSEHTLQQLRRIENCLDASVGETAMRFTRVRDLLAAHFAYKLFLNSGRSKVKALRLGDKRVLSERQQFFVYLMLQACEKSTLMEQGASKAGSDLTVALRNANDFAEAYACKFGSAMNLHGQCPL</sequence>
<dbReference type="Gene3D" id="3.40.390.10">
    <property type="entry name" value="Collagenase (Catalytic Domain)"/>
    <property type="match status" value="1"/>
</dbReference>
<evidence type="ECO:0000313" key="4">
    <source>
        <dbReference type="EMBL" id="KAH9370120.1"/>
    </source>
</evidence>
<feature type="compositionally biased region" description="Basic and acidic residues" evidence="2">
    <location>
        <begin position="363"/>
        <end position="383"/>
    </location>
</feature>
<protein>
    <recommendedName>
        <fullName evidence="3">Peptidase M13 N-terminal domain-containing protein</fullName>
    </recommendedName>
</protein>
<reference evidence="4 5" key="1">
    <citation type="journal article" date="2020" name="Cell">
        <title>Large-Scale Comparative Analyses of Tick Genomes Elucidate Their Genetic Diversity and Vector Capacities.</title>
        <authorList>
            <consortium name="Tick Genome and Microbiome Consortium (TIGMIC)"/>
            <person name="Jia N."/>
            <person name="Wang J."/>
            <person name="Shi W."/>
            <person name="Du L."/>
            <person name="Sun Y."/>
            <person name="Zhan W."/>
            <person name="Jiang J.F."/>
            <person name="Wang Q."/>
            <person name="Zhang B."/>
            <person name="Ji P."/>
            <person name="Bell-Sakyi L."/>
            <person name="Cui X.M."/>
            <person name="Yuan T.T."/>
            <person name="Jiang B.G."/>
            <person name="Yang W.F."/>
            <person name="Lam T.T."/>
            <person name="Chang Q.C."/>
            <person name="Ding S.J."/>
            <person name="Wang X.J."/>
            <person name="Zhu J.G."/>
            <person name="Ruan X.D."/>
            <person name="Zhao L."/>
            <person name="Wei J.T."/>
            <person name="Ye R.Z."/>
            <person name="Que T.C."/>
            <person name="Du C.H."/>
            <person name="Zhou Y.H."/>
            <person name="Cheng J.X."/>
            <person name="Dai P.F."/>
            <person name="Guo W.B."/>
            <person name="Han X.H."/>
            <person name="Huang E.J."/>
            <person name="Li L.F."/>
            <person name="Wei W."/>
            <person name="Gao Y.C."/>
            <person name="Liu J.Z."/>
            <person name="Shao H.Z."/>
            <person name="Wang X."/>
            <person name="Wang C.C."/>
            <person name="Yang T.C."/>
            <person name="Huo Q.B."/>
            <person name="Li W."/>
            <person name="Chen H.Y."/>
            <person name="Chen S.E."/>
            <person name="Zhou L.G."/>
            <person name="Ni X.B."/>
            <person name="Tian J.H."/>
            <person name="Sheng Y."/>
            <person name="Liu T."/>
            <person name="Pan Y.S."/>
            <person name="Xia L.Y."/>
            <person name="Li J."/>
            <person name="Zhao F."/>
            <person name="Cao W.C."/>
        </authorList>
    </citation>
    <scope>NUCLEOTIDE SEQUENCE [LARGE SCALE GENOMIC DNA]</scope>
    <source>
        <strain evidence="4">HaeL-2018</strain>
    </source>
</reference>
<dbReference type="AlphaFoldDB" id="A0A9J6G6G3"/>
<feature type="compositionally biased region" description="Polar residues" evidence="2">
    <location>
        <begin position="95"/>
        <end position="106"/>
    </location>
</feature>
<dbReference type="SUPFAM" id="SSF55486">
    <property type="entry name" value="Metalloproteases ('zincins'), catalytic domain"/>
    <property type="match status" value="1"/>
</dbReference>
<feature type="region of interest" description="Disordered" evidence="2">
    <location>
        <begin position="202"/>
        <end position="241"/>
    </location>
</feature>
<dbReference type="Proteomes" id="UP000821853">
    <property type="component" value="Chromosome 3"/>
</dbReference>
<dbReference type="Pfam" id="PF05649">
    <property type="entry name" value="Peptidase_M13_N"/>
    <property type="match status" value="1"/>
</dbReference>
<dbReference type="GO" id="GO:0004222">
    <property type="term" value="F:metalloendopeptidase activity"/>
    <property type="evidence" value="ECO:0007669"/>
    <property type="project" value="InterPro"/>
</dbReference>